<evidence type="ECO:0000313" key="1">
    <source>
        <dbReference type="EMBL" id="KGQ01554.1"/>
    </source>
</evidence>
<keyword evidence="2" id="KW-1185">Reference proteome</keyword>
<dbReference type="GeneID" id="26970592"/>
<dbReference type="AlphaFoldDB" id="A0A0A2VL04"/>
<dbReference type="OrthoDB" id="10616416at2759"/>
<dbReference type="HOGENOM" id="CLU_2688463_0_0_1"/>
<dbReference type="EMBL" id="KN293999">
    <property type="protein sequence ID" value="KGQ01554.1"/>
    <property type="molecule type" value="Genomic_DNA"/>
</dbReference>
<sequence>MIAGSWAAFLVVDEAHLQVGIPVLFSGEIVHVAAFGAIITWGWGDLQELDKEILNVSTLTEMVVDSGGDGDWGW</sequence>
<dbReference type="RefSeq" id="XP_015703068.1">
    <property type="nucleotide sequence ID" value="XM_015847279.1"/>
</dbReference>
<dbReference type="Proteomes" id="UP000002059">
    <property type="component" value="Partially assembled WGS sequence"/>
</dbReference>
<protein>
    <submittedName>
        <fullName evidence="1">Uncharacterized protein</fullName>
    </submittedName>
</protein>
<name>A0A0A2VL04_PARBA</name>
<gene>
    <name evidence="1" type="ORF">PAAG_11678</name>
</gene>
<dbReference type="VEuPathDB" id="FungiDB:PAAG_11678"/>
<dbReference type="KEGG" id="pbl:PAAG_11678"/>
<reference evidence="1 2" key="1">
    <citation type="journal article" date="2011" name="PLoS Genet.">
        <title>Comparative genomic analysis of human fungal pathogens causing paracoccidioidomycosis.</title>
        <authorList>
            <person name="Desjardins C.A."/>
            <person name="Champion M.D."/>
            <person name="Holder J.W."/>
            <person name="Muszewska A."/>
            <person name="Goldberg J."/>
            <person name="Bailao A.M."/>
            <person name="Brigido M.M."/>
            <person name="Ferreira M.E."/>
            <person name="Garcia A.M."/>
            <person name="Grynberg M."/>
            <person name="Gujja S."/>
            <person name="Heiman D.I."/>
            <person name="Henn M.R."/>
            <person name="Kodira C.D."/>
            <person name="Leon-Narvaez H."/>
            <person name="Longo L.V."/>
            <person name="Ma L.J."/>
            <person name="Malavazi I."/>
            <person name="Matsuo A.L."/>
            <person name="Morais F.V."/>
            <person name="Pereira M."/>
            <person name="Rodriguez-Brito S."/>
            <person name="Sakthikumar S."/>
            <person name="Salem-Izacc S.M."/>
            <person name="Sykes S.M."/>
            <person name="Teixeira M.M."/>
            <person name="Vallejo M.C."/>
            <person name="Walter M.E."/>
            <person name="Yandava C."/>
            <person name="Young S."/>
            <person name="Zeng Q."/>
            <person name="Zucker J."/>
            <person name="Felipe M.S."/>
            <person name="Goldman G.H."/>
            <person name="Haas B.J."/>
            <person name="McEwen J.G."/>
            <person name="Nino-Vega G."/>
            <person name="Puccia R."/>
            <person name="San-Blas G."/>
            <person name="Soares C.M."/>
            <person name="Birren B.W."/>
            <person name="Cuomo C.A."/>
        </authorList>
    </citation>
    <scope>NUCLEOTIDE SEQUENCE [LARGE SCALE GENOMIC DNA]</scope>
    <source>
        <strain evidence="2">ATCC MYA-826 / Pb01</strain>
    </source>
</reference>
<organism evidence="1 2">
    <name type="scientific">Paracoccidioides lutzii (strain ATCC MYA-826 / Pb01)</name>
    <name type="common">Paracoccidioides brasiliensis</name>
    <dbReference type="NCBI Taxonomy" id="502779"/>
    <lineage>
        <taxon>Eukaryota</taxon>
        <taxon>Fungi</taxon>
        <taxon>Dikarya</taxon>
        <taxon>Ascomycota</taxon>
        <taxon>Pezizomycotina</taxon>
        <taxon>Eurotiomycetes</taxon>
        <taxon>Eurotiomycetidae</taxon>
        <taxon>Onygenales</taxon>
        <taxon>Ajellomycetaceae</taxon>
        <taxon>Paracoccidioides</taxon>
    </lineage>
</organism>
<evidence type="ECO:0000313" key="2">
    <source>
        <dbReference type="Proteomes" id="UP000002059"/>
    </source>
</evidence>
<proteinExistence type="predicted"/>
<accession>A0A0A2VL04</accession>